<accession>A0ABY7GQY0</accession>
<evidence type="ECO:0000256" key="1">
    <source>
        <dbReference type="SAM" id="Phobius"/>
    </source>
</evidence>
<evidence type="ECO:0000313" key="3">
    <source>
        <dbReference type="Proteomes" id="UP001162780"/>
    </source>
</evidence>
<feature type="transmembrane region" description="Helical" evidence="1">
    <location>
        <begin position="43"/>
        <end position="64"/>
    </location>
</feature>
<keyword evidence="1" id="KW-0472">Membrane</keyword>
<proteinExistence type="predicted"/>
<name>A0ABY7GQY0_9GAMM</name>
<keyword evidence="1" id="KW-0812">Transmembrane</keyword>
<organism evidence="2 3">
    <name type="scientific">Methylomonas rapida</name>
    <dbReference type="NCBI Taxonomy" id="2963939"/>
    <lineage>
        <taxon>Bacteria</taxon>
        <taxon>Pseudomonadati</taxon>
        <taxon>Pseudomonadota</taxon>
        <taxon>Gammaproteobacteria</taxon>
        <taxon>Methylococcales</taxon>
        <taxon>Methylococcaceae</taxon>
        <taxon>Methylomonas</taxon>
    </lineage>
</organism>
<feature type="transmembrane region" description="Helical" evidence="1">
    <location>
        <begin position="70"/>
        <end position="90"/>
    </location>
</feature>
<protein>
    <submittedName>
        <fullName evidence="2">Uncharacterized protein</fullName>
    </submittedName>
</protein>
<evidence type="ECO:0000313" key="2">
    <source>
        <dbReference type="EMBL" id="WAR46834.1"/>
    </source>
</evidence>
<feature type="transmembrane region" description="Helical" evidence="1">
    <location>
        <begin position="12"/>
        <end position="31"/>
    </location>
</feature>
<keyword evidence="1" id="KW-1133">Transmembrane helix</keyword>
<sequence length="112" mass="12478">MLIEPVALSDFFLSFFSAAMIIFTAALYAALFAWAKFSKRRPAYIGAWLAYATLLGCVGIFSVVNHFSGHWLLLSFTMAVGYAFMPHVIWHLCVATHGDETEHSHQPGGRHD</sequence>
<dbReference type="RefSeq" id="WP_255187745.1">
    <property type="nucleotide sequence ID" value="NZ_CP113517.1"/>
</dbReference>
<gene>
    <name evidence="2" type="ORF">NM686_010070</name>
</gene>
<dbReference type="EMBL" id="CP113517">
    <property type="protein sequence ID" value="WAR46834.1"/>
    <property type="molecule type" value="Genomic_DNA"/>
</dbReference>
<reference evidence="2" key="1">
    <citation type="submission" date="2022-11" db="EMBL/GenBank/DDBJ databases">
        <title>Methylomonas rapida sp. nov., Carotenoid-Producing Obligate Methanotrophs with High Growth Characteristics and Biotechnological Potential.</title>
        <authorList>
            <person name="Tikhonova E.N."/>
            <person name="Suleimanov R.Z."/>
            <person name="Miroshnikov K."/>
            <person name="Oshkin I.Y."/>
            <person name="Belova S.E."/>
            <person name="Danilova O.V."/>
            <person name="Ashikhmin A."/>
            <person name="Konopkin A."/>
            <person name="But S.Y."/>
            <person name="Khmelenina V.N."/>
            <person name="Kuznetsov N."/>
            <person name="Pimenov N.V."/>
            <person name="Dedysh S.N."/>
        </authorList>
    </citation>
    <scope>NUCLEOTIDE SEQUENCE</scope>
    <source>
        <strain evidence="2">MP1</strain>
    </source>
</reference>
<dbReference type="Proteomes" id="UP001162780">
    <property type="component" value="Chromosome"/>
</dbReference>
<keyword evidence="3" id="KW-1185">Reference proteome</keyword>